<name>A0A9X7N377_PSEDE</name>
<dbReference type="RefSeq" id="WP_081515518.1">
    <property type="nucleotide sequence ID" value="NZ_CP043626.1"/>
</dbReference>
<dbReference type="OrthoDB" id="5724405at2"/>
<sequence length="606" mass="67453">MDNSPQQFLRVPTPTHESLSFCNANTRELKNWLDHLPKANLGETARQLYQGLIELNQLKLPVETRLQLLELFRPEVHFVCHNLERHFLNQSIVLDERPRKVANLCQALQNHLAIGYKLIVVREASRFTRERAQVMTAAIQRAIRSLCGPLVRASQLYCPVPENLWLELHQLYQLARQHGLQNTPVRDALARQAQGLSIEQSYLVALMLGSARCNQMRQNNIARVAEVLEGWAAQVKVQAADAPSTLFVVVPQVDGPPRYRTLFKESDLAGSLGIDPQPLVDVIREYLLLPPENRAQARLKVPEGVSVDLLQHLAAAWGDIAERTFHRTPGQGQLTLCIGMSALHYFLAGRKNFNDLLKIQVQEQIPTFKADVKDAWSGAFDAQKVNDWQPGMPLEEIEYTAPRPADDGSLGLGLGAAAEAPRDDYPVYTLSIVNHSPGGYCLTWPKDIPSQLQAGEVLGIQDTPEHSWSVAVVRWIRQVRGGGTQMGIELIAPLAQPCGLQLLRKTEQGSQYLRALLLPEIAAISRPATVITPRLPFQEGNRVQLNLHGDERRATLTRKVTATASFTQFEYQAQDSTGASSDKPITAPNARGPGGEEDFDSLWKSL</sequence>
<gene>
    <name evidence="2" type="ORF">F1C79_21030</name>
</gene>
<protein>
    <submittedName>
        <fullName evidence="2">Molecular chaperone</fullName>
    </submittedName>
</protein>
<dbReference type="Proteomes" id="UP000326659">
    <property type="component" value="Chromosome"/>
</dbReference>
<feature type="region of interest" description="Disordered" evidence="1">
    <location>
        <begin position="572"/>
        <end position="606"/>
    </location>
</feature>
<proteinExistence type="predicted"/>
<organism evidence="2 3">
    <name type="scientific">Pseudomonas denitrificans</name>
    <dbReference type="NCBI Taxonomy" id="43306"/>
    <lineage>
        <taxon>Bacteria</taxon>
        <taxon>Pseudomonadati</taxon>
        <taxon>Pseudomonadota</taxon>
        <taxon>Gammaproteobacteria</taxon>
        <taxon>Pseudomonadales</taxon>
        <taxon>Pseudomonadaceae</taxon>
        <taxon>Halopseudomonas</taxon>
    </lineage>
</organism>
<evidence type="ECO:0000313" key="2">
    <source>
        <dbReference type="EMBL" id="QEY73886.1"/>
    </source>
</evidence>
<dbReference type="AlphaFoldDB" id="A0A9X7N377"/>
<evidence type="ECO:0000256" key="1">
    <source>
        <dbReference type="SAM" id="MobiDB-lite"/>
    </source>
</evidence>
<evidence type="ECO:0000313" key="3">
    <source>
        <dbReference type="Proteomes" id="UP000326659"/>
    </source>
</evidence>
<accession>A0A9X7N377</accession>
<keyword evidence="3" id="KW-1185">Reference proteome</keyword>
<reference evidence="2 3" key="1">
    <citation type="submission" date="2019-09" db="EMBL/GenBank/DDBJ databases">
        <title>Prosopis cineraria nodule microbiome.</title>
        <authorList>
            <person name="Chaluvadi S.R."/>
            <person name="Ali R."/>
            <person name="Wang X."/>
        </authorList>
    </citation>
    <scope>NUCLEOTIDE SEQUENCE [LARGE SCALE GENOMIC DNA]</scope>
    <source>
        <strain evidence="2 3">BG1</strain>
    </source>
</reference>
<dbReference type="KEGG" id="pden:F1C79_21030"/>
<dbReference type="EMBL" id="CP043626">
    <property type="protein sequence ID" value="QEY73886.1"/>
    <property type="molecule type" value="Genomic_DNA"/>
</dbReference>